<sequence length="208" mass="24607">MYRYFFKRFFDILLSLIAIVILSPLYLIIVVCVRIWMGSPILFSQERIGKGEKIFKMYKFRSMTNAKDENGNLLNEQQRLNKFGIMLRSTSLDELPELFSILMGNMSIVGPRPLRACDLPYFKENERVRHSVRGGLIPPDGLSLEPITTYEEQFEYEVDYVNNISLWLDLKVIFYTLIILFKRVNENYGIDERPHLKEYRIKQGFEIK</sequence>
<dbReference type="AlphaFoldDB" id="A0A174HEH5"/>
<dbReference type="PANTHER" id="PTHR30576:SF8">
    <property type="entry name" value="UNDECAPRENYL-PHOSPHATE GALACTOSE PHOSPHOTRANSFERASE"/>
    <property type="match status" value="1"/>
</dbReference>
<evidence type="ECO:0000313" key="4">
    <source>
        <dbReference type="EMBL" id="CUO71787.1"/>
    </source>
</evidence>
<dbReference type="PANTHER" id="PTHR30576">
    <property type="entry name" value="COLANIC BIOSYNTHESIS UDP-GLUCOSE LIPID CARRIER TRANSFERASE"/>
    <property type="match status" value="1"/>
</dbReference>
<accession>A0A3E5GAP0</accession>
<reference evidence="4 6" key="1">
    <citation type="submission" date="2015-09" db="EMBL/GenBank/DDBJ databases">
        <authorList>
            <consortium name="Pathogen Informatics"/>
        </authorList>
    </citation>
    <scope>NUCLEOTIDE SEQUENCE [LARGE SCALE GENOMIC DNA]</scope>
    <source>
        <strain evidence="4 6">2789STDY5834846</strain>
    </source>
</reference>
<dbReference type="Pfam" id="PF02397">
    <property type="entry name" value="Bac_transf"/>
    <property type="match status" value="1"/>
</dbReference>
<evidence type="ECO:0000313" key="5">
    <source>
        <dbReference type="EMBL" id="UVQ73881.1"/>
    </source>
</evidence>
<dbReference type="GO" id="GO:0016780">
    <property type="term" value="F:phosphotransferase activity, for other substituted phosphate groups"/>
    <property type="evidence" value="ECO:0007669"/>
    <property type="project" value="TreeGrafter"/>
</dbReference>
<dbReference type="EMBL" id="CP103141">
    <property type="protein sequence ID" value="UVQ73881.1"/>
    <property type="molecule type" value="Genomic_DNA"/>
</dbReference>
<evidence type="ECO:0000256" key="2">
    <source>
        <dbReference type="SAM" id="Phobius"/>
    </source>
</evidence>
<name>A0A174HEH5_9BACE</name>
<evidence type="ECO:0000259" key="3">
    <source>
        <dbReference type="Pfam" id="PF02397"/>
    </source>
</evidence>
<dbReference type="GeneID" id="69591055"/>
<evidence type="ECO:0000313" key="7">
    <source>
        <dbReference type="Proteomes" id="UP001060104"/>
    </source>
</evidence>
<keyword evidence="2" id="KW-0472">Membrane</keyword>
<feature type="domain" description="Bacterial sugar transferase" evidence="3">
    <location>
        <begin position="7"/>
        <end position="181"/>
    </location>
</feature>
<keyword evidence="2" id="KW-1133">Transmembrane helix</keyword>
<feature type="transmembrane region" description="Helical" evidence="2">
    <location>
        <begin position="12"/>
        <end position="37"/>
    </location>
</feature>
<proteinExistence type="inferred from homology"/>
<protein>
    <submittedName>
        <fullName evidence="4">Putative UDP-galactose phosphate transferase</fullName>
    </submittedName>
    <submittedName>
        <fullName evidence="5">Sugar transferase</fullName>
    </submittedName>
</protein>
<keyword evidence="4" id="KW-0808">Transferase</keyword>
<accession>A0A174HEH5</accession>
<dbReference type="InterPro" id="IPR003362">
    <property type="entry name" value="Bact_transf"/>
</dbReference>
<evidence type="ECO:0000256" key="1">
    <source>
        <dbReference type="ARBA" id="ARBA00006464"/>
    </source>
</evidence>
<dbReference type="EMBL" id="CZAE01000003">
    <property type="protein sequence ID" value="CUO71787.1"/>
    <property type="molecule type" value="Genomic_DNA"/>
</dbReference>
<dbReference type="Proteomes" id="UP000095606">
    <property type="component" value="Unassembled WGS sequence"/>
</dbReference>
<reference evidence="5" key="2">
    <citation type="submission" date="2022-08" db="EMBL/GenBank/DDBJ databases">
        <title>Genome Sequencing of Bacteroides fragilis Group Isolates with Nanopore Technology.</title>
        <authorList>
            <person name="Tisza M.J."/>
            <person name="Smith D."/>
            <person name="Dekker J.P."/>
        </authorList>
    </citation>
    <scope>NUCLEOTIDE SEQUENCE</scope>
    <source>
        <strain evidence="5">BFG-527</strain>
    </source>
</reference>
<organism evidence="4 6">
    <name type="scientific">Bacteroides faecis</name>
    <dbReference type="NCBI Taxonomy" id="674529"/>
    <lineage>
        <taxon>Bacteria</taxon>
        <taxon>Pseudomonadati</taxon>
        <taxon>Bacteroidota</taxon>
        <taxon>Bacteroidia</taxon>
        <taxon>Bacteroidales</taxon>
        <taxon>Bacteroidaceae</taxon>
        <taxon>Bacteroides</taxon>
    </lineage>
</organism>
<gene>
    <name evidence="4" type="primary">wcaJ_1</name>
    <name evidence="4" type="ORF">ERS852461_00927</name>
    <name evidence="5" type="ORF">NXY30_23245</name>
</gene>
<dbReference type="RefSeq" id="WP_055268944.1">
    <property type="nucleotide sequence ID" value="NZ_CABMFH010000014.1"/>
</dbReference>
<keyword evidence="7" id="KW-1185">Reference proteome</keyword>
<keyword evidence="2" id="KW-0812">Transmembrane</keyword>
<comment type="similarity">
    <text evidence="1">Belongs to the bacterial sugar transferase family.</text>
</comment>
<dbReference type="Proteomes" id="UP001060104">
    <property type="component" value="Chromosome"/>
</dbReference>
<evidence type="ECO:0000313" key="6">
    <source>
        <dbReference type="Proteomes" id="UP000095606"/>
    </source>
</evidence>